<feature type="domain" description="Ribonuclease H1 N-terminal" evidence="2">
    <location>
        <begin position="212"/>
        <end position="249"/>
    </location>
</feature>
<protein>
    <recommendedName>
        <fullName evidence="2">Ribonuclease H1 N-terminal domain-containing protein</fullName>
    </recommendedName>
</protein>
<dbReference type="InterPro" id="IPR037056">
    <property type="entry name" value="RNase_H1_N_sf"/>
</dbReference>
<dbReference type="Gene3D" id="3.40.970.10">
    <property type="entry name" value="Ribonuclease H1, N-terminal domain"/>
    <property type="match status" value="2"/>
</dbReference>
<dbReference type="InterPro" id="IPR011320">
    <property type="entry name" value="RNase_H1_N"/>
</dbReference>
<evidence type="ECO:0000259" key="2">
    <source>
        <dbReference type="Pfam" id="PF01693"/>
    </source>
</evidence>
<proteinExistence type="predicted"/>
<feature type="region of interest" description="Disordered" evidence="1">
    <location>
        <begin position="68"/>
        <end position="91"/>
    </location>
</feature>
<dbReference type="Proteomes" id="UP001385951">
    <property type="component" value="Unassembled WGS sequence"/>
</dbReference>
<feature type="domain" description="Ribonuclease H1 N-terminal" evidence="2">
    <location>
        <begin position="125"/>
        <end position="166"/>
    </location>
</feature>
<evidence type="ECO:0000256" key="1">
    <source>
        <dbReference type="SAM" id="MobiDB-lite"/>
    </source>
</evidence>
<accession>A0AAW0FW58</accession>
<dbReference type="Pfam" id="PF01693">
    <property type="entry name" value="Cauli_VI"/>
    <property type="match status" value="2"/>
</dbReference>
<dbReference type="AlphaFoldDB" id="A0AAW0FW58"/>
<dbReference type="SUPFAM" id="SSF55658">
    <property type="entry name" value="L9 N-domain-like"/>
    <property type="match status" value="2"/>
</dbReference>
<gene>
    <name evidence="3" type="ORF">QCA50_012359</name>
</gene>
<feature type="region of interest" description="Disordered" evidence="1">
    <location>
        <begin position="26"/>
        <end position="54"/>
    </location>
</feature>
<evidence type="ECO:0000313" key="4">
    <source>
        <dbReference type="Proteomes" id="UP001385951"/>
    </source>
</evidence>
<keyword evidence="4" id="KW-1185">Reference proteome</keyword>
<sequence>MVYHPLGCCLHALPSCITIPHTTTMDSANAPDRPPSPQTTTLPGTFPESPGRSDTDVLSDFLASLSLTRADNEEAGHQDDTPPQRETDAESASNLAVFPFYAPGDVIHSPSSYYARRALKRPPQFYAVTVGRHVGVFQTWEEARDETNGISRAVHRSYASLETAQAAYDRTLARGAVRVSTERAVQNARYNILIPPYARNISPANSRCRCIVVFRGRFIGIFYDWLDCADFVLGVPGAVYTGYPSEEDAFNALETAWAEGYPRKISP</sequence>
<dbReference type="EMBL" id="JASBNA010000025">
    <property type="protein sequence ID" value="KAK7684412.1"/>
    <property type="molecule type" value="Genomic_DNA"/>
</dbReference>
<feature type="compositionally biased region" description="Basic and acidic residues" evidence="1">
    <location>
        <begin position="70"/>
        <end position="88"/>
    </location>
</feature>
<name>A0AAW0FW58_9APHY</name>
<organism evidence="3 4">
    <name type="scientific">Cerrena zonata</name>
    <dbReference type="NCBI Taxonomy" id="2478898"/>
    <lineage>
        <taxon>Eukaryota</taxon>
        <taxon>Fungi</taxon>
        <taxon>Dikarya</taxon>
        <taxon>Basidiomycota</taxon>
        <taxon>Agaricomycotina</taxon>
        <taxon>Agaricomycetes</taxon>
        <taxon>Polyporales</taxon>
        <taxon>Cerrenaceae</taxon>
        <taxon>Cerrena</taxon>
    </lineage>
</organism>
<comment type="caution">
    <text evidence="3">The sequence shown here is derived from an EMBL/GenBank/DDBJ whole genome shotgun (WGS) entry which is preliminary data.</text>
</comment>
<dbReference type="InterPro" id="IPR009027">
    <property type="entry name" value="Ribosomal_bL9/RNase_H1_N"/>
</dbReference>
<evidence type="ECO:0000313" key="3">
    <source>
        <dbReference type="EMBL" id="KAK7684412.1"/>
    </source>
</evidence>
<reference evidence="3 4" key="1">
    <citation type="submission" date="2022-09" db="EMBL/GenBank/DDBJ databases">
        <authorList>
            <person name="Palmer J.M."/>
        </authorList>
    </citation>
    <scope>NUCLEOTIDE SEQUENCE [LARGE SCALE GENOMIC DNA]</scope>
    <source>
        <strain evidence="3 4">DSM 7382</strain>
    </source>
</reference>